<dbReference type="InterPro" id="IPR013217">
    <property type="entry name" value="Methyltransf_12"/>
</dbReference>
<evidence type="ECO:0000259" key="1">
    <source>
        <dbReference type="Pfam" id="PF08242"/>
    </source>
</evidence>
<dbReference type="InterPro" id="IPR029063">
    <property type="entry name" value="SAM-dependent_MTases_sf"/>
</dbReference>
<keyword evidence="2" id="KW-0489">Methyltransferase</keyword>
<dbReference type="EMBL" id="CP001322">
    <property type="protein sequence ID" value="ACL06433.1"/>
    <property type="molecule type" value="Genomic_DNA"/>
</dbReference>
<organism evidence="2 3">
    <name type="scientific">Desulfatibacillum aliphaticivorans</name>
    <dbReference type="NCBI Taxonomy" id="218208"/>
    <lineage>
        <taxon>Bacteria</taxon>
        <taxon>Pseudomonadati</taxon>
        <taxon>Thermodesulfobacteriota</taxon>
        <taxon>Desulfobacteria</taxon>
        <taxon>Desulfobacterales</taxon>
        <taxon>Desulfatibacillaceae</taxon>
        <taxon>Desulfatibacillum</taxon>
    </lineage>
</organism>
<dbReference type="AlphaFoldDB" id="B8FD02"/>
<accession>B8FD02</accession>
<dbReference type="KEGG" id="dal:Dalk_4755"/>
<dbReference type="CDD" id="cd02440">
    <property type="entry name" value="AdoMet_MTases"/>
    <property type="match status" value="1"/>
</dbReference>
<keyword evidence="2" id="KW-0808">Transferase</keyword>
<dbReference type="PANTHER" id="PTHR42912">
    <property type="entry name" value="METHYLTRANSFERASE"/>
    <property type="match status" value="1"/>
</dbReference>
<dbReference type="Pfam" id="PF08242">
    <property type="entry name" value="Methyltransf_12"/>
    <property type="match status" value="1"/>
</dbReference>
<dbReference type="Gene3D" id="3.40.50.150">
    <property type="entry name" value="Vaccinia Virus protein VP39"/>
    <property type="match status" value="1"/>
</dbReference>
<protein>
    <submittedName>
        <fullName evidence="2">Methyltransferase type 12</fullName>
    </submittedName>
</protein>
<name>B8FD02_DESAL</name>
<dbReference type="SUPFAM" id="SSF53335">
    <property type="entry name" value="S-adenosyl-L-methionine-dependent methyltransferases"/>
    <property type="match status" value="1"/>
</dbReference>
<dbReference type="InterPro" id="IPR050508">
    <property type="entry name" value="Methyltransf_Superfamily"/>
</dbReference>
<dbReference type="eggNOG" id="COG0500">
    <property type="taxonomic scope" value="Bacteria"/>
</dbReference>
<dbReference type="Proteomes" id="UP000000739">
    <property type="component" value="Chromosome"/>
</dbReference>
<dbReference type="GO" id="GO:0008168">
    <property type="term" value="F:methyltransferase activity"/>
    <property type="evidence" value="ECO:0007669"/>
    <property type="project" value="UniProtKB-KW"/>
</dbReference>
<dbReference type="PANTHER" id="PTHR42912:SF93">
    <property type="entry name" value="N6-ADENOSINE-METHYLTRANSFERASE TMT1A"/>
    <property type="match status" value="1"/>
</dbReference>
<dbReference type="HOGENOM" id="CLU_082726_1_0_7"/>
<sequence length="250" mass="28359">MDKALKKTFANNPSAQGLAQPLDDGTRVLMRLAKADRFNTWMADAIRPFVGEKVLEIGSGIGSLTKKLLPRRSYTCTDINPFHLEITRRLTESRPYLEVSYLDLNDISEFTKARRSFDTVVCINVIEHLEDDLSAVKNISSLLEPGGRAVILVPRGQAFFGTLDELVGHKRRYSKDMLVGLARKTGLTVERIIPYNRVSTVFWVLNGQVLKKRSFGGFQVYMMDLLTPLFRRVDRFIPSPSLSYLAVFRK</sequence>
<proteinExistence type="predicted"/>
<reference evidence="2 3" key="1">
    <citation type="journal article" date="2012" name="Environ. Microbiol.">
        <title>The genome sequence of Desulfatibacillum alkenivorans AK-01: a blueprint for anaerobic alkane oxidation.</title>
        <authorList>
            <person name="Callaghan A.V."/>
            <person name="Morris B.E."/>
            <person name="Pereira I.A."/>
            <person name="McInerney M.J."/>
            <person name="Austin R.N."/>
            <person name="Groves J.T."/>
            <person name="Kukor J.J."/>
            <person name="Suflita J.M."/>
            <person name="Young L.Y."/>
            <person name="Zylstra G.J."/>
            <person name="Wawrik B."/>
        </authorList>
    </citation>
    <scope>NUCLEOTIDE SEQUENCE [LARGE SCALE GENOMIC DNA]</scope>
    <source>
        <strain evidence="2 3">AK-01</strain>
    </source>
</reference>
<dbReference type="GO" id="GO:0032259">
    <property type="term" value="P:methylation"/>
    <property type="evidence" value="ECO:0007669"/>
    <property type="project" value="UniProtKB-KW"/>
</dbReference>
<evidence type="ECO:0000313" key="2">
    <source>
        <dbReference type="EMBL" id="ACL06433.1"/>
    </source>
</evidence>
<evidence type="ECO:0000313" key="3">
    <source>
        <dbReference type="Proteomes" id="UP000000739"/>
    </source>
</evidence>
<feature type="domain" description="Methyltransferase type 12" evidence="1">
    <location>
        <begin position="55"/>
        <end position="148"/>
    </location>
</feature>
<keyword evidence="3" id="KW-1185">Reference proteome</keyword>
<gene>
    <name evidence="2" type="ordered locus">Dalk_4755</name>
</gene>